<keyword evidence="4 9" id="KW-0285">Flavoprotein</keyword>
<evidence type="ECO:0000256" key="7">
    <source>
        <dbReference type="ARBA" id="ARBA00023002"/>
    </source>
</evidence>
<dbReference type="STRING" id="240159.A0A4U5U4Q2"/>
<evidence type="ECO:0000256" key="6">
    <source>
        <dbReference type="ARBA" id="ARBA00022946"/>
    </source>
</evidence>
<dbReference type="GO" id="GO:0050660">
    <property type="term" value="F:flavin adenine dinucleotide binding"/>
    <property type="evidence" value="ECO:0007669"/>
    <property type="project" value="TreeGrafter"/>
</dbReference>
<comment type="similarity">
    <text evidence="3 9">Belongs to the acyl-CoA dehydrogenase family.</text>
</comment>
<keyword evidence="5 9" id="KW-0274">FAD</keyword>
<gene>
    <name evidence="12" type="ORF">D9C73_003231</name>
</gene>
<name>A0A4U5U4Q2_COLLU</name>
<dbReference type="GO" id="GO:0000062">
    <property type="term" value="F:fatty-acyl-CoA binding"/>
    <property type="evidence" value="ECO:0007669"/>
    <property type="project" value="TreeGrafter"/>
</dbReference>
<keyword evidence="6" id="KW-0809">Transit peptide</keyword>
<evidence type="ECO:0000256" key="3">
    <source>
        <dbReference type="ARBA" id="ARBA00009347"/>
    </source>
</evidence>
<dbReference type="PANTHER" id="PTHR42807">
    <property type="entry name" value="GLUTARYL-COA DEHYDROGENASE, MITOCHONDRIAL"/>
    <property type="match status" value="1"/>
</dbReference>
<keyword evidence="13" id="KW-1185">Reference proteome</keyword>
<keyword evidence="7 9" id="KW-0560">Oxidoreductase</keyword>
<dbReference type="SUPFAM" id="SSF56645">
    <property type="entry name" value="Acyl-CoA dehydrogenase NM domain-like"/>
    <property type="match status" value="1"/>
</dbReference>
<dbReference type="PANTHER" id="PTHR42807:SF1">
    <property type="entry name" value="GLUTARYL-COA DEHYDROGENASE, MITOCHONDRIAL"/>
    <property type="match status" value="1"/>
</dbReference>
<reference evidence="12 13" key="1">
    <citation type="submission" date="2019-01" db="EMBL/GenBank/DDBJ databases">
        <title>Genome Assembly of Collichthys lucidus.</title>
        <authorList>
            <person name="Cai M."/>
            <person name="Xiao S."/>
        </authorList>
    </citation>
    <scope>NUCLEOTIDE SEQUENCE [LARGE SCALE GENOMIC DNA]</scope>
    <source>
        <strain evidence="12">JT15FE1705JMU</strain>
        <tissue evidence="12">Muscle</tissue>
    </source>
</reference>
<dbReference type="EMBL" id="CM014080">
    <property type="protein sequence ID" value="TKS69167.1"/>
    <property type="molecule type" value="Genomic_DNA"/>
</dbReference>
<dbReference type="InterPro" id="IPR009075">
    <property type="entry name" value="AcylCo_DH/oxidase_C"/>
</dbReference>
<comment type="cofactor">
    <cofactor evidence="1 9">
        <name>FAD</name>
        <dbReference type="ChEBI" id="CHEBI:57692"/>
    </cofactor>
</comment>
<dbReference type="GO" id="GO:0046949">
    <property type="term" value="P:fatty-acyl-CoA biosynthetic process"/>
    <property type="evidence" value="ECO:0007669"/>
    <property type="project" value="TreeGrafter"/>
</dbReference>
<dbReference type="GO" id="GO:0004361">
    <property type="term" value="F:glutaryl-CoA dehydrogenase activity"/>
    <property type="evidence" value="ECO:0007669"/>
    <property type="project" value="TreeGrafter"/>
</dbReference>
<protein>
    <submittedName>
        <fullName evidence="12">Glutaryl-CoA dehydrogenase, mitochondrial</fullName>
    </submittedName>
</protein>
<dbReference type="GO" id="GO:0005759">
    <property type="term" value="C:mitochondrial matrix"/>
    <property type="evidence" value="ECO:0007669"/>
    <property type="project" value="UniProtKB-SubCell"/>
</dbReference>
<dbReference type="SUPFAM" id="SSF47203">
    <property type="entry name" value="Acyl-CoA dehydrogenase C-terminal domain-like"/>
    <property type="match status" value="1"/>
</dbReference>
<dbReference type="Pfam" id="PF02770">
    <property type="entry name" value="Acyl-CoA_dh_M"/>
    <property type="match status" value="1"/>
</dbReference>
<evidence type="ECO:0000256" key="9">
    <source>
        <dbReference type="RuleBase" id="RU362125"/>
    </source>
</evidence>
<evidence type="ECO:0000259" key="10">
    <source>
        <dbReference type="Pfam" id="PF00441"/>
    </source>
</evidence>
<evidence type="ECO:0000256" key="2">
    <source>
        <dbReference type="ARBA" id="ARBA00004305"/>
    </source>
</evidence>
<organism evidence="12 13">
    <name type="scientific">Collichthys lucidus</name>
    <name type="common">Big head croaker</name>
    <name type="synonym">Sciaena lucida</name>
    <dbReference type="NCBI Taxonomy" id="240159"/>
    <lineage>
        <taxon>Eukaryota</taxon>
        <taxon>Metazoa</taxon>
        <taxon>Chordata</taxon>
        <taxon>Craniata</taxon>
        <taxon>Vertebrata</taxon>
        <taxon>Euteleostomi</taxon>
        <taxon>Actinopterygii</taxon>
        <taxon>Neopterygii</taxon>
        <taxon>Teleostei</taxon>
        <taxon>Neoteleostei</taxon>
        <taxon>Acanthomorphata</taxon>
        <taxon>Eupercaria</taxon>
        <taxon>Sciaenidae</taxon>
        <taxon>Collichthys</taxon>
    </lineage>
</organism>
<evidence type="ECO:0000259" key="11">
    <source>
        <dbReference type="Pfam" id="PF02770"/>
    </source>
</evidence>
<evidence type="ECO:0000256" key="4">
    <source>
        <dbReference type="ARBA" id="ARBA00022630"/>
    </source>
</evidence>
<proteinExistence type="inferred from homology"/>
<dbReference type="GO" id="GO:0033539">
    <property type="term" value="P:fatty acid beta-oxidation using acyl-CoA dehydrogenase"/>
    <property type="evidence" value="ECO:0007669"/>
    <property type="project" value="TreeGrafter"/>
</dbReference>
<evidence type="ECO:0000256" key="1">
    <source>
        <dbReference type="ARBA" id="ARBA00001974"/>
    </source>
</evidence>
<dbReference type="Proteomes" id="UP000298787">
    <property type="component" value="Chromosome 3"/>
</dbReference>
<dbReference type="InterPro" id="IPR036250">
    <property type="entry name" value="AcylCo_DH-like_C"/>
</dbReference>
<keyword evidence="8" id="KW-0496">Mitochondrion</keyword>
<dbReference type="Pfam" id="PF00441">
    <property type="entry name" value="Acyl-CoA_dh_1"/>
    <property type="match status" value="1"/>
</dbReference>
<sequence length="239" mass="26284">MALRGAVTRLLLNSQKCVAITVSRAQVTAAVSSKARGEILGCFGLTEPNHGSDPGSMETKTKYNPSSSTFTISRAKTWITNSPVADIAVVWAKCGDGRVRGFILEQYSLGCHWPETMLMQKKMADMLTEITFGLQSCLALGRLIDEKKAAPEMISLLKRNSCGKSSDIARQARDMLGGNGIADEYHIINLVCVETRFELALEALPDGINHKYLDTNTTEETEYYCLAKVNLTKQWVQLS</sequence>
<feature type="domain" description="Acyl-CoA oxidase/dehydrogenase middle" evidence="11">
    <location>
        <begin position="42"/>
        <end position="113"/>
    </location>
</feature>
<dbReference type="AlphaFoldDB" id="A0A4U5U4Q2"/>
<evidence type="ECO:0000256" key="8">
    <source>
        <dbReference type="ARBA" id="ARBA00023128"/>
    </source>
</evidence>
<dbReference type="InterPro" id="IPR006091">
    <property type="entry name" value="Acyl-CoA_Oxase/DH_mid-dom"/>
</dbReference>
<dbReference type="Gene3D" id="1.20.140.10">
    <property type="entry name" value="Butyryl-CoA Dehydrogenase, subunit A, domain 3"/>
    <property type="match status" value="1"/>
</dbReference>
<dbReference type="InterPro" id="IPR052033">
    <property type="entry name" value="Glutaryl-CoA_DH_mitochondrial"/>
</dbReference>
<comment type="subcellular location">
    <subcellularLocation>
        <location evidence="2">Mitochondrion matrix</location>
    </subcellularLocation>
</comment>
<feature type="domain" description="Acyl-CoA dehydrogenase/oxidase C-terminal" evidence="10">
    <location>
        <begin position="118"/>
        <end position="189"/>
    </location>
</feature>
<dbReference type="InterPro" id="IPR046373">
    <property type="entry name" value="Acyl-CoA_Oxase/DH_mid-dom_sf"/>
</dbReference>
<evidence type="ECO:0000313" key="13">
    <source>
        <dbReference type="Proteomes" id="UP000298787"/>
    </source>
</evidence>
<evidence type="ECO:0000256" key="5">
    <source>
        <dbReference type="ARBA" id="ARBA00022827"/>
    </source>
</evidence>
<dbReference type="Gene3D" id="2.40.110.10">
    <property type="entry name" value="Butyryl-CoA Dehydrogenase, subunit A, domain 2"/>
    <property type="match status" value="1"/>
</dbReference>
<evidence type="ECO:0000313" key="12">
    <source>
        <dbReference type="EMBL" id="TKS69167.1"/>
    </source>
</evidence>
<dbReference type="GO" id="GO:0005743">
    <property type="term" value="C:mitochondrial inner membrane"/>
    <property type="evidence" value="ECO:0007669"/>
    <property type="project" value="TreeGrafter"/>
</dbReference>
<dbReference type="InterPro" id="IPR009100">
    <property type="entry name" value="AcylCoA_DH/oxidase_NM_dom_sf"/>
</dbReference>
<accession>A0A4U5U4Q2</accession>